<protein>
    <recommendedName>
        <fullName evidence="1">YjiS-like domain-containing protein</fullName>
    </recommendedName>
</protein>
<evidence type="ECO:0000313" key="2">
    <source>
        <dbReference type="EMBL" id="GAJ95878.1"/>
    </source>
</evidence>
<gene>
    <name evidence="2" type="ORF">RRH01S_14_00280</name>
</gene>
<sequence>MTTDIENPIAIGPGRDWNRAMDIVRRTLTALVCHLEKRRTRIDLAELSDTQLLDIGVTRSEARAEVKKSWLWG</sequence>
<proteinExistence type="predicted"/>
<dbReference type="AlphaFoldDB" id="A0AA87UC42"/>
<dbReference type="EMBL" id="BAYX01000014">
    <property type="protein sequence ID" value="GAJ95878.1"/>
    <property type="molecule type" value="Genomic_DNA"/>
</dbReference>
<name>A0AA87UC42_RHIRH</name>
<dbReference type="Pfam" id="PF06568">
    <property type="entry name" value="YjiS-like"/>
    <property type="match status" value="1"/>
</dbReference>
<organism evidence="2 3">
    <name type="scientific">Rhizobium rhizogenes NBRC 13257</name>
    <dbReference type="NCBI Taxonomy" id="1220581"/>
    <lineage>
        <taxon>Bacteria</taxon>
        <taxon>Pseudomonadati</taxon>
        <taxon>Pseudomonadota</taxon>
        <taxon>Alphaproteobacteria</taxon>
        <taxon>Hyphomicrobiales</taxon>
        <taxon>Rhizobiaceae</taxon>
        <taxon>Rhizobium/Agrobacterium group</taxon>
        <taxon>Rhizobium</taxon>
    </lineage>
</organism>
<comment type="caution">
    <text evidence="2">The sequence shown here is derived from an EMBL/GenBank/DDBJ whole genome shotgun (WGS) entry which is preliminary data.</text>
</comment>
<feature type="domain" description="YjiS-like" evidence="1">
    <location>
        <begin position="36"/>
        <end position="63"/>
    </location>
</feature>
<dbReference type="Proteomes" id="UP000026941">
    <property type="component" value="Unassembled WGS sequence"/>
</dbReference>
<accession>A0AA87UC42</accession>
<dbReference type="InterPro" id="IPR009506">
    <property type="entry name" value="YjiS-like"/>
</dbReference>
<evidence type="ECO:0000259" key="1">
    <source>
        <dbReference type="Pfam" id="PF06568"/>
    </source>
</evidence>
<dbReference type="RefSeq" id="WP_037218482.1">
    <property type="nucleotide sequence ID" value="NZ_BAYX01000014.1"/>
</dbReference>
<reference evidence="2 3" key="1">
    <citation type="submission" date="2014-05" db="EMBL/GenBank/DDBJ databases">
        <title>Whole genome shotgun sequence of Rhizobium rhizogenes NBRC 13257.</title>
        <authorList>
            <person name="Katano-Makiyama Y."/>
            <person name="Hosoyama A."/>
            <person name="Hashimoto M."/>
            <person name="Hosoyama Y."/>
            <person name="Noguchi M."/>
            <person name="Tsuchikane K."/>
            <person name="Kimura A."/>
            <person name="Ohji S."/>
            <person name="Ichikawa N."/>
            <person name="Yamazoe A."/>
            <person name="Fujita N."/>
        </authorList>
    </citation>
    <scope>NUCLEOTIDE SEQUENCE [LARGE SCALE GENOMIC DNA]</scope>
    <source>
        <strain evidence="2 3">NBRC 13257</strain>
    </source>
</reference>
<evidence type="ECO:0000313" key="3">
    <source>
        <dbReference type="Proteomes" id="UP000026941"/>
    </source>
</evidence>